<sequence>MTEGGGSAGSTVPEDSHDGVTIERYRTLVDAVDDGLFQLDAEATIVDANDAIADAVGRRRDELVGEHVAAILGDDAERAEATVAELRDGPDDAATLELLTDPAVANAGFEELRIALVEEGGEYRGSVGVLRAGSETVDESQLEESEQRFRSLVDAVEEYAIFMLDPDGRVATWNEGAERIKGYAEDEIVGQHFSTFYTDEDREAGVPASNLDAAMEESWVEDEGWRVRADGSHFWANVTITAVRDDDGTLQGFAKVTHDMTDRRERERELRRERDLNEKLLQTAPVAIAVYDSDGELLLSNRRTRDVFGLPESGDVDDLHDADRWDVYDAEEKPLPADELPPARVLESGEPVVNDEIAIDPPDGDRRWFRVNAVPLFDAEESVDRVVVAGEDVTELKRRERQLRRQRDELESELGEVFGRVSDAFFALDEEFRFTHINERAHELINPEDRELVGESIWDQFPKATERLFKPHYERALENQETVSFEEYYPEPLDIWFEVRAYPSETGLSVYFRDISERKQRERELEESERRYRTLAEHFPNGVVTLFDHDLEYTLAAGQGFDRIPVDPEDLEGNSFRDAWDEETVDTLEPAFQDALDGEESTVELEYVDREWIFQAVPIADERGDVFAGMTMAIDVTEQKEQERALEQYSEYLDDVIDGIDDLFYVLDSDGGLRRWNESLADVTGYSNAEIDSMDALDFFEEDAETIASAVAKGFEEGGVIVEADLVTNDGERIPYEFSATTVENPEGDTVLAGIGRDVSEQKDRERELTKYETIVETIEDGIYVKDEDGYFTMVNDAYAEMTGYDRDELVGAHASLVVDEATIGDSREMLSGAALEDGDEPTMEATLRTKDGGAIPAEGTFASIDTDDEREEVGVVRDITERKERRRKLEESNERLEQFAYAASHDLQEPLRMVSSYLSLVERRYADELDDDAEEFIEFAVDGAERMREMIDALLEYSRVETRGDPFEPVDLEAVYEDAIQDLEVKIAESDAEIEAEPLPEAYGDEGQLRQVFENLLSNAIEYSEEGPPQVDVGAERDGEMWIVSVSDDGIGIDPEHADRVFEVFNRLHTREEHDGTGIGLALCRRIVERHGGEIWVDSTPGEGSTFYFSVPAQGEDND</sequence>
<feature type="domain" description="PAC" evidence="8">
    <location>
        <begin position="720"/>
        <end position="771"/>
    </location>
</feature>
<keyword evidence="4" id="KW-0808">Transferase</keyword>
<feature type="domain" description="PAS" evidence="7">
    <location>
        <begin position="410"/>
        <end position="480"/>
    </location>
</feature>
<feature type="domain" description="PAS" evidence="7">
    <location>
        <begin position="649"/>
        <end position="718"/>
    </location>
</feature>
<evidence type="ECO:0000259" key="6">
    <source>
        <dbReference type="PROSITE" id="PS50109"/>
    </source>
</evidence>
<dbReference type="PANTHER" id="PTHR43304">
    <property type="entry name" value="PHYTOCHROME-LIKE PROTEIN CPH1"/>
    <property type="match status" value="1"/>
</dbReference>
<dbReference type="SMART" id="SM00387">
    <property type="entry name" value="HATPase_c"/>
    <property type="match status" value="1"/>
</dbReference>
<dbReference type="SUPFAM" id="SSF47384">
    <property type="entry name" value="Homodimeric domain of signal transducing histidine kinase"/>
    <property type="match status" value="1"/>
</dbReference>
<name>A0AAV3TCJ1_9EURY</name>
<dbReference type="SUPFAM" id="SSF55874">
    <property type="entry name" value="ATPase domain of HSP90 chaperone/DNA topoisomerase II/histidine kinase"/>
    <property type="match status" value="1"/>
</dbReference>
<dbReference type="Pfam" id="PF02518">
    <property type="entry name" value="HATPase_c"/>
    <property type="match status" value="1"/>
</dbReference>
<dbReference type="SUPFAM" id="SSF55785">
    <property type="entry name" value="PYP-like sensor domain (PAS domain)"/>
    <property type="match status" value="7"/>
</dbReference>
<feature type="domain" description="PAC" evidence="8">
    <location>
        <begin position="220"/>
        <end position="272"/>
    </location>
</feature>
<evidence type="ECO:0000256" key="3">
    <source>
        <dbReference type="ARBA" id="ARBA00022553"/>
    </source>
</evidence>
<dbReference type="NCBIfam" id="TIGR00229">
    <property type="entry name" value="sensory_box"/>
    <property type="match status" value="6"/>
</dbReference>
<dbReference type="Gene3D" id="1.10.287.130">
    <property type="match status" value="1"/>
</dbReference>
<evidence type="ECO:0000256" key="1">
    <source>
        <dbReference type="ARBA" id="ARBA00000085"/>
    </source>
</evidence>
<dbReference type="InterPro" id="IPR013656">
    <property type="entry name" value="PAS_4"/>
</dbReference>
<dbReference type="Proteomes" id="UP001500420">
    <property type="component" value="Unassembled WGS sequence"/>
</dbReference>
<dbReference type="PROSITE" id="PS50112">
    <property type="entry name" value="PAS"/>
    <property type="match status" value="5"/>
</dbReference>
<evidence type="ECO:0000256" key="5">
    <source>
        <dbReference type="ARBA" id="ARBA00022777"/>
    </source>
</evidence>
<evidence type="ECO:0000256" key="2">
    <source>
        <dbReference type="ARBA" id="ARBA00012438"/>
    </source>
</evidence>
<evidence type="ECO:0000259" key="7">
    <source>
        <dbReference type="PROSITE" id="PS50112"/>
    </source>
</evidence>
<dbReference type="EC" id="2.7.13.3" evidence="2"/>
<dbReference type="InterPro" id="IPR035965">
    <property type="entry name" value="PAS-like_dom_sf"/>
</dbReference>
<dbReference type="InterPro" id="IPR003661">
    <property type="entry name" value="HisK_dim/P_dom"/>
</dbReference>
<dbReference type="GO" id="GO:0000155">
    <property type="term" value="F:phosphorelay sensor kinase activity"/>
    <property type="evidence" value="ECO:0007669"/>
    <property type="project" value="InterPro"/>
</dbReference>
<dbReference type="InterPro" id="IPR052162">
    <property type="entry name" value="Sensor_kinase/Photoreceptor"/>
</dbReference>
<accession>A0AAV3TCJ1</accession>
<dbReference type="CDD" id="cd00130">
    <property type="entry name" value="PAS"/>
    <property type="match status" value="6"/>
</dbReference>
<dbReference type="Pfam" id="PF13426">
    <property type="entry name" value="PAS_9"/>
    <property type="match status" value="2"/>
</dbReference>
<dbReference type="GO" id="GO:0006355">
    <property type="term" value="P:regulation of DNA-templated transcription"/>
    <property type="evidence" value="ECO:0007669"/>
    <property type="project" value="InterPro"/>
</dbReference>
<dbReference type="PANTHER" id="PTHR43304:SF1">
    <property type="entry name" value="PAC DOMAIN-CONTAINING PROTEIN"/>
    <property type="match status" value="1"/>
</dbReference>
<protein>
    <recommendedName>
        <fullName evidence="2">histidine kinase</fullName>
        <ecNumber evidence="2">2.7.13.3</ecNumber>
    </recommendedName>
</protein>
<evidence type="ECO:0000313" key="9">
    <source>
        <dbReference type="EMBL" id="GAA0678627.1"/>
    </source>
</evidence>
<evidence type="ECO:0000313" key="10">
    <source>
        <dbReference type="Proteomes" id="UP001500420"/>
    </source>
</evidence>
<feature type="domain" description="PAS" evidence="7">
    <location>
        <begin position="145"/>
        <end position="218"/>
    </location>
</feature>
<dbReference type="Pfam" id="PF00989">
    <property type="entry name" value="PAS"/>
    <property type="match status" value="1"/>
</dbReference>
<dbReference type="SMART" id="SM00086">
    <property type="entry name" value="PAC"/>
    <property type="match status" value="4"/>
</dbReference>
<proteinExistence type="predicted"/>
<dbReference type="RefSeq" id="WP_343774746.1">
    <property type="nucleotide sequence ID" value="NZ_BAAADV010000007.1"/>
</dbReference>
<feature type="domain" description="PAC" evidence="8">
    <location>
        <begin position="586"/>
        <end position="648"/>
    </location>
</feature>
<feature type="domain" description="PAC" evidence="8">
    <location>
        <begin position="842"/>
        <end position="892"/>
    </location>
</feature>
<dbReference type="Pfam" id="PF00512">
    <property type="entry name" value="HisKA"/>
    <property type="match status" value="1"/>
</dbReference>
<dbReference type="Gene3D" id="3.30.450.20">
    <property type="entry name" value="PAS domain"/>
    <property type="match status" value="7"/>
</dbReference>
<reference evidence="9 10" key="1">
    <citation type="journal article" date="2019" name="Int. J. Syst. Evol. Microbiol.">
        <title>The Global Catalogue of Microorganisms (GCM) 10K type strain sequencing project: providing services to taxonomists for standard genome sequencing and annotation.</title>
        <authorList>
            <consortium name="The Broad Institute Genomics Platform"/>
            <consortium name="The Broad Institute Genome Sequencing Center for Infectious Disease"/>
            <person name="Wu L."/>
            <person name="Ma J."/>
        </authorList>
    </citation>
    <scope>NUCLEOTIDE SEQUENCE [LARGE SCALE GENOMIC DNA]</scope>
    <source>
        <strain evidence="9 10">JCM 16328</strain>
    </source>
</reference>
<dbReference type="AlphaFoldDB" id="A0AAV3TCJ1"/>
<dbReference type="InterPro" id="IPR013767">
    <property type="entry name" value="PAS_fold"/>
</dbReference>
<feature type="domain" description="Histidine kinase" evidence="6">
    <location>
        <begin position="903"/>
        <end position="1116"/>
    </location>
</feature>
<dbReference type="InterPro" id="IPR000700">
    <property type="entry name" value="PAS-assoc_C"/>
</dbReference>
<keyword evidence="10" id="KW-1185">Reference proteome</keyword>
<feature type="domain" description="PAS" evidence="7">
    <location>
        <begin position="768"/>
        <end position="812"/>
    </location>
</feature>
<dbReference type="Gene3D" id="3.30.565.10">
    <property type="entry name" value="Histidine kinase-like ATPase, C-terminal domain"/>
    <property type="match status" value="1"/>
</dbReference>
<dbReference type="PROSITE" id="PS50113">
    <property type="entry name" value="PAC"/>
    <property type="match status" value="5"/>
</dbReference>
<organism evidence="9 10">
    <name type="scientific">Natronoarchaeum mannanilyticum</name>
    <dbReference type="NCBI Taxonomy" id="926360"/>
    <lineage>
        <taxon>Archaea</taxon>
        <taxon>Methanobacteriati</taxon>
        <taxon>Methanobacteriota</taxon>
        <taxon>Stenosarchaea group</taxon>
        <taxon>Halobacteria</taxon>
        <taxon>Halobacteriales</taxon>
        <taxon>Natronoarchaeaceae</taxon>
    </lineage>
</organism>
<comment type="caution">
    <text evidence="9">The sequence shown here is derived from an EMBL/GenBank/DDBJ whole genome shotgun (WGS) entry which is preliminary data.</text>
</comment>
<dbReference type="FunFam" id="3.30.565.10:FF:000006">
    <property type="entry name" value="Sensor histidine kinase WalK"/>
    <property type="match status" value="1"/>
</dbReference>
<feature type="domain" description="PAC" evidence="8">
    <location>
        <begin position="353"/>
        <end position="405"/>
    </location>
</feature>
<dbReference type="InterPro" id="IPR000014">
    <property type="entry name" value="PAS"/>
</dbReference>
<dbReference type="InterPro" id="IPR001610">
    <property type="entry name" value="PAC"/>
</dbReference>
<dbReference type="PRINTS" id="PR00344">
    <property type="entry name" value="BCTRLSENSOR"/>
</dbReference>
<dbReference type="SMART" id="SM00091">
    <property type="entry name" value="PAS"/>
    <property type="match status" value="7"/>
</dbReference>
<keyword evidence="3" id="KW-0597">Phosphoprotein</keyword>
<dbReference type="InterPro" id="IPR005467">
    <property type="entry name" value="His_kinase_dom"/>
</dbReference>
<dbReference type="PROSITE" id="PS50109">
    <property type="entry name" value="HIS_KIN"/>
    <property type="match status" value="1"/>
</dbReference>
<dbReference type="InterPro" id="IPR036890">
    <property type="entry name" value="HATPase_C_sf"/>
</dbReference>
<keyword evidence="5" id="KW-0418">Kinase</keyword>
<evidence type="ECO:0000259" key="8">
    <source>
        <dbReference type="PROSITE" id="PS50113"/>
    </source>
</evidence>
<dbReference type="InterPro" id="IPR036097">
    <property type="entry name" value="HisK_dim/P_sf"/>
</dbReference>
<dbReference type="SMART" id="SM00388">
    <property type="entry name" value="HisKA"/>
    <property type="match status" value="1"/>
</dbReference>
<gene>
    <name evidence="9" type="ORF">GCM10009020_28710</name>
</gene>
<evidence type="ECO:0000256" key="4">
    <source>
        <dbReference type="ARBA" id="ARBA00022679"/>
    </source>
</evidence>
<dbReference type="InterPro" id="IPR003594">
    <property type="entry name" value="HATPase_dom"/>
</dbReference>
<dbReference type="EMBL" id="BAAADV010000007">
    <property type="protein sequence ID" value="GAA0678627.1"/>
    <property type="molecule type" value="Genomic_DNA"/>
</dbReference>
<feature type="domain" description="PAS" evidence="7">
    <location>
        <begin position="21"/>
        <end position="66"/>
    </location>
</feature>
<dbReference type="Pfam" id="PF08448">
    <property type="entry name" value="PAS_4"/>
    <property type="match status" value="4"/>
</dbReference>
<dbReference type="CDD" id="cd00082">
    <property type="entry name" value="HisKA"/>
    <property type="match status" value="1"/>
</dbReference>
<dbReference type="InterPro" id="IPR004358">
    <property type="entry name" value="Sig_transdc_His_kin-like_C"/>
</dbReference>
<comment type="catalytic activity">
    <reaction evidence="1">
        <text>ATP + protein L-histidine = ADP + protein N-phospho-L-histidine.</text>
        <dbReference type="EC" id="2.7.13.3"/>
    </reaction>
</comment>